<keyword evidence="3" id="KW-1185">Reference proteome</keyword>
<reference evidence="2 3" key="1">
    <citation type="submission" date="2020-08" db="EMBL/GenBank/DDBJ databases">
        <title>Sequencing the genomes of 1000 actinobacteria strains.</title>
        <authorList>
            <person name="Klenk H.-P."/>
        </authorList>
    </citation>
    <scope>NUCLEOTIDE SEQUENCE [LARGE SCALE GENOMIC DNA]</scope>
    <source>
        <strain evidence="2 3">DSM 40129</strain>
    </source>
</reference>
<dbReference type="CDD" id="cd00761">
    <property type="entry name" value="Glyco_tranf_GTA_type"/>
    <property type="match status" value="1"/>
</dbReference>
<dbReference type="InterPro" id="IPR001173">
    <property type="entry name" value="Glyco_trans_2-like"/>
</dbReference>
<dbReference type="PANTHER" id="PTHR22916:SF3">
    <property type="entry name" value="UDP-GLCNAC:BETAGAL BETA-1,3-N-ACETYLGLUCOSAMINYLTRANSFERASE-LIKE PROTEIN 1"/>
    <property type="match status" value="1"/>
</dbReference>
<evidence type="ECO:0000313" key="3">
    <source>
        <dbReference type="Proteomes" id="UP000579531"/>
    </source>
</evidence>
<organism evidence="2 3">
    <name type="scientific">Streptomyces collinus</name>
    <dbReference type="NCBI Taxonomy" id="42684"/>
    <lineage>
        <taxon>Bacteria</taxon>
        <taxon>Bacillati</taxon>
        <taxon>Actinomycetota</taxon>
        <taxon>Actinomycetes</taxon>
        <taxon>Kitasatosporales</taxon>
        <taxon>Streptomycetaceae</taxon>
        <taxon>Streptomyces</taxon>
    </lineage>
</organism>
<dbReference type="Proteomes" id="UP000579531">
    <property type="component" value="Unassembled WGS sequence"/>
</dbReference>
<sequence>MNAETETDRDARKPPAGVAVVVIGYDDAAHVTDAVRSALAQGPAVREVVAVDDCSTDGSAGLLDRLAASEPRLRVIRRRANSGGCGTPRNTGLDAVTSPYVMFLDSDDVLPPGAVDALLEAAEGAHAEVAGGLCVRRELPSGREVPWEPRLYALHAVVPRPARRPRLVHDTLCVNKLYRTGFLRAHGIRFPEGRFPYEDVVFTARVLAAAPRIALVPDRVYVWHVRRSAGRLSISLDRSGVENWRARTEACRQAYEVLLGAGQKELARAVRAKFLDHDLRMYVRELGLRDAAYRRAWWELTRAHLAEYDADDWARNPAAPGRLVGRVVLASPEPCDLPRLRELAARPARLCPPYARAADGTPVWSDALPVSLEPLRARPVRALPLAVDAELRPCARGTRLRLRLRLRLHELYGRVAQAGPESVEAEWLHRDDGGVVVRDTAVPLAPCPSGSEPASTAGSEAVALAQGPEPAGRAGSRAVALARGAEPAGAVALGPCARGAEPAGTAGSVRGGAWSAEVAVDLAALSALGAGTWDLRLRIRFRDGVSRDVSAHALRGAGLLRRSAVPSVRHGVVLVQPYATHSGALALRVAPGVRGVLSVARARLRRLLH</sequence>
<dbReference type="AlphaFoldDB" id="A0AA89Q6T3"/>
<protein>
    <submittedName>
        <fullName evidence="2">Glycosyltransferase involved in cell wall biosynthesis</fullName>
    </submittedName>
</protein>
<dbReference type="InterPro" id="IPR029044">
    <property type="entry name" value="Nucleotide-diphossugar_trans"/>
</dbReference>
<gene>
    <name evidence="2" type="ORF">HNR72_002504</name>
</gene>
<dbReference type="RefSeq" id="WP_184846983.1">
    <property type="nucleotide sequence ID" value="NZ_BAABFE010000006.1"/>
</dbReference>
<proteinExistence type="predicted"/>
<dbReference type="SUPFAM" id="SSF53448">
    <property type="entry name" value="Nucleotide-diphospho-sugar transferases"/>
    <property type="match status" value="1"/>
</dbReference>
<accession>A0AA89Q6T3</accession>
<evidence type="ECO:0000313" key="2">
    <source>
        <dbReference type="EMBL" id="MBB5811476.1"/>
    </source>
</evidence>
<feature type="domain" description="Glycosyltransferase 2-like" evidence="1">
    <location>
        <begin position="20"/>
        <end position="174"/>
    </location>
</feature>
<name>A0AA89Q6T3_STRCU</name>
<dbReference type="PANTHER" id="PTHR22916">
    <property type="entry name" value="GLYCOSYLTRANSFERASE"/>
    <property type="match status" value="1"/>
</dbReference>
<dbReference type="GO" id="GO:0016758">
    <property type="term" value="F:hexosyltransferase activity"/>
    <property type="evidence" value="ECO:0007669"/>
    <property type="project" value="UniProtKB-ARBA"/>
</dbReference>
<comment type="caution">
    <text evidence="2">The sequence shown here is derived from an EMBL/GenBank/DDBJ whole genome shotgun (WGS) entry which is preliminary data.</text>
</comment>
<dbReference type="GeneID" id="93838906"/>
<dbReference type="Gene3D" id="3.90.550.10">
    <property type="entry name" value="Spore Coat Polysaccharide Biosynthesis Protein SpsA, Chain A"/>
    <property type="match status" value="1"/>
</dbReference>
<evidence type="ECO:0000259" key="1">
    <source>
        <dbReference type="Pfam" id="PF00535"/>
    </source>
</evidence>
<dbReference type="Pfam" id="PF00535">
    <property type="entry name" value="Glycos_transf_2"/>
    <property type="match status" value="1"/>
</dbReference>
<dbReference type="EMBL" id="JACHLX010000001">
    <property type="protein sequence ID" value="MBB5811476.1"/>
    <property type="molecule type" value="Genomic_DNA"/>
</dbReference>